<dbReference type="PANTHER" id="PTHR12815">
    <property type="entry name" value="SORTING AND ASSEMBLY MACHINERY SAMM50 PROTEIN FAMILY MEMBER"/>
    <property type="match status" value="1"/>
</dbReference>
<dbReference type="Gene3D" id="3.10.20.310">
    <property type="entry name" value="membrane protein fhac"/>
    <property type="match status" value="1"/>
</dbReference>
<name>A0A656D322_KRYT1</name>
<keyword evidence="8" id="KW-1185">Reference proteome</keyword>
<dbReference type="PANTHER" id="PTHR12815:SF18">
    <property type="entry name" value="SORTING AND ASSEMBLY MACHINERY COMPONENT 50 HOMOLOG"/>
    <property type="match status" value="1"/>
</dbReference>
<evidence type="ECO:0000259" key="5">
    <source>
        <dbReference type="Pfam" id="PF01103"/>
    </source>
</evidence>
<reference evidence="7 8" key="1">
    <citation type="submission" date="2015-11" db="EMBL/GenBank/DDBJ databases">
        <authorList>
            <person name="Varghese N."/>
        </authorList>
    </citation>
    <scope>NUCLEOTIDE SEQUENCE [LARGE SCALE GENOMIC DNA]</scope>
    <source>
        <strain evidence="7 8">JGI-24</strain>
    </source>
</reference>
<dbReference type="Pfam" id="PF07244">
    <property type="entry name" value="POTRA"/>
    <property type="match status" value="1"/>
</dbReference>
<keyword evidence="2" id="KW-1134">Transmembrane beta strand</keyword>
<evidence type="ECO:0000259" key="6">
    <source>
        <dbReference type="Pfam" id="PF07244"/>
    </source>
</evidence>
<sequence length="430" mass="50418">MISSVVCFLLADEKFRERDKFIVRKIVFIGNVKTKSEVIARELTFTLGSRLDTSEIELNENRIYGMGLFNKVKIWFEKDSTSTDSINVYVWVNERWYIWPFPVFGWKDRDIKKLYYGAGLIHTNFRGRNEKLIFSFALGYDPWIEIEYLNPWIFGSNNLFYSIELSYQRIKNKSKILEEGIGTFYEDIFIFNFLLGKRIWLYKKIWADVGFKNIATTGEATQLKTISPTGEDKILVVGAGFKYDTRDIPVYPNGGILLNFLCNFNQILNYKSFFIQSGLEFQLYQKVWVGLIAGRFFILNSIGQKIPVYSHFYFGYEERIRGYFNEIFEGENILGGMVEYRIPLVKQKFLKLEKAPLEEFSILRFGVDFIIFGDIGRTWFNDEKFFSLTFWKGYGLGLNFLLPYDLVLSLAFAKNQKGKGQFILDFKGNF</sequence>
<evidence type="ECO:0000256" key="1">
    <source>
        <dbReference type="ARBA" id="ARBA00004370"/>
    </source>
</evidence>
<dbReference type="InterPro" id="IPR000184">
    <property type="entry name" value="Bac_surfAg_D15"/>
</dbReference>
<feature type="domain" description="Bacterial surface antigen (D15)" evidence="5">
    <location>
        <begin position="124"/>
        <end position="415"/>
    </location>
</feature>
<evidence type="ECO:0000256" key="4">
    <source>
        <dbReference type="ARBA" id="ARBA00023136"/>
    </source>
</evidence>
<evidence type="ECO:0000256" key="3">
    <source>
        <dbReference type="ARBA" id="ARBA00022692"/>
    </source>
</evidence>
<comment type="subcellular location">
    <subcellularLocation>
        <location evidence="1">Membrane</location>
    </subcellularLocation>
</comment>
<dbReference type="Gene3D" id="2.40.160.50">
    <property type="entry name" value="membrane protein fhac: a member of the omp85/tpsb transporter family"/>
    <property type="match status" value="1"/>
</dbReference>
<dbReference type="Pfam" id="PF01103">
    <property type="entry name" value="Omp85"/>
    <property type="match status" value="1"/>
</dbReference>
<dbReference type="Proteomes" id="UP000243065">
    <property type="component" value="Unassembled WGS sequence"/>
</dbReference>
<accession>A0A656D322</accession>
<dbReference type="EMBL" id="CZVU01000009">
    <property type="protein sequence ID" value="CUS97877.1"/>
    <property type="molecule type" value="Genomic_DNA"/>
</dbReference>
<feature type="domain" description="POTRA" evidence="6">
    <location>
        <begin position="22"/>
        <end position="94"/>
    </location>
</feature>
<evidence type="ECO:0000313" key="8">
    <source>
        <dbReference type="Proteomes" id="UP000243065"/>
    </source>
</evidence>
<dbReference type="InterPro" id="IPR010827">
    <property type="entry name" value="BamA/TamA_POTRA"/>
</dbReference>
<evidence type="ECO:0000313" key="7">
    <source>
        <dbReference type="EMBL" id="CUS97877.1"/>
    </source>
</evidence>
<keyword evidence="3" id="KW-0812">Transmembrane</keyword>
<protein>
    <submittedName>
        <fullName evidence="7">Surface antigen variable number repeat-containing protein</fullName>
    </submittedName>
</protein>
<keyword evidence="4" id="KW-0472">Membrane</keyword>
<organism evidence="7 8">
    <name type="scientific">Kryptobacter tengchongensis</name>
    <dbReference type="NCBI Taxonomy" id="1643429"/>
    <lineage>
        <taxon>Bacteria</taxon>
        <taxon>Pseudomonadati</taxon>
        <taxon>Candidatus Kryptoniota</taxon>
        <taxon>Candidatus Kryptobacter</taxon>
    </lineage>
</organism>
<dbReference type="InterPro" id="IPR039910">
    <property type="entry name" value="D15-like"/>
</dbReference>
<dbReference type="AlphaFoldDB" id="A0A656D322"/>
<evidence type="ECO:0000256" key="2">
    <source>
        <dbReference type="ARBA" id="ARBA00022452"/>
    </source>
</evidence>
<proteinExistence type="predicted"/>
<gene>
    <name evidence="7" type="ORF">JGI24_00348</name>
</gene>
<dbReference type="GO" id="GO:0019867">
    <property type="term" value="C:outer membrane"/>
    <property type="evidence" value="ECO:0007669"/>
    <property type="project" value="InterPro"/>
</dbReference>